<dbReference type="Proteomes" id="UP001642409">
    <property type="component" value="Unassembled WGS sequence"/>
</dbReference>
<evidence type="ECO:0000313" key="1">
    <source>
        <dbReference type="EMBL" id="CAI9956968.1"/>
    </source>
</evidence>
<dbReference type="AlphaFoldDB" id="A0AA86V4Z5"/>
<dbReference type="InterPro" id="IPR050863">
    <property type="entry name" value="CenT-Element_Derived"/>
</dbReference>
<protein>
    <submittedName>
        <fullName evidence="1">Telomere-associated protein</fullName>
    </submittedName>
    <submittedName>
        <fullName evidence="2">Telomere-associated_protein</fullName>
    </submittedName>
</protein>
<name>A0AA86V4Z5_9EUKA</name>
<sequence>MSSNLFSSIGKEPSLNEQRDYSYTGVFTSVNTAQVQILQEEPQTPTVAPVQPVQPVQPAQPPVNRRIALRSTNKIRLSFSVDLKKKVIDYYKQMMKQCPCSALHLTRVFFAYEGITDFNIKNFMRQKNLTKIMETNESFAEKFKIKPRKSDYPTIEKKLLEFFEENVCVSLKDLRMEAFSIRDSLPLDSQERINFKGSDCYLHKFMERQCLSLQVPCSKKQALTPEMLAKVTGKYLQEIYDAITYFELKPHQILNCDETSICRMMSLPKFVGYINNKKQVGAAALKTAANDTAYSRDNFTLMLTATGDGKLIKPFIIFKKINDLPEADKIFFQRYHQLPGWMTYEAMYDYLTQVIYPYIQKYGHIILTLDNCSSHNIDKIKQKLREEYQTYISSGNDRVAFFEEFLIAMDTYCHVIYVPKNTTPQNQVLDVSVNGPFKAYLRGIHHQYCVEQHRILKNANSHLALTPEDKKIKIPAPSRIESFRQIMKAIALISPNVVIHGFEKIGILRTSTSTVPPTLYVSKGGHQIMGFAKFSYQKRIWTYCDNENNIGLDQILFPKDDIEDDDEDILNGLPMVPFQE</sequence>
<accession>A0AA86V4Z5</accession>
<dbReference type="PANTHER" id="PTHR19303">
    <property type="entry name" value="TRANSPOSON"/>
    <property type="match status" value="1"/>
</dbReference>
<keyword evidence="3" id="KW-1185">Reference proteome</keyword>
<gene>
    <name evidence="2" type="ORF">HINF_LOCUS30783</name>
    <name evidence="1" type="ORF">HINF_LOCUS44613</name>
</gene>
<dbReference type="EMBL" id="CAXDID020000101">
    <property type="protein sequence ID" value="CAL6026303.1"/>
    <property type="molecule type" value="Genomic_DNA"/>
</dbReference>
<dbReference type="EMBL" id="CATOUU010000880">
    <property type="protein sequence ID" value="CAI9956968.1"/>
    <property type="molecule type" value="Genomic_DNA"/>
</dbReference>
<evidence type="ECO:0000313" key="3">
    <source>
        <dbReference type="Proteomes" id="UP001642409"/>
    </source>
</evidence>
<reference evidence="2 3" key="2">
    <citation type="submission" date="2024-07" db="EMBL/GenBank/DDBJ databases">
        <authorList>
            <person name="Akdeniz Z."/>
        </authorList>
    </citation>
    <scope>NUCLEOTIDE SEQUENCE [LARGE SCALE GENOMIC DNA]</scope>
</reference>
<dbReference type="GO" id="GO:0005634">
    <property type="term" value="C:nucleus"/>
    <property type="evidence" value="ECO:0007669"/>
    <property type="project" value="TreeGrafter"/>
</dbReference>
<reference evidence="1" key="1">
    <citation type="submission" date="2023-06" db="EMBL/GenBank/DDBJ databases">
        <authorList>
            <person name="Kurt Z."/>
        </authorList>
    </citation>
    <scope>NUCLEOTIDE SEQUENCE</scope>
</reference>
<organism evidence="1">
    <name type="scientific">Hexamita inflata</name>
    <dbReference type="NCBI Taxonomy" id="28002"/>
    <lineage>
        <taxon>Eukaryota</taxon>
        <taxon>Metamonada</taxon>
        <taxon>Diplomonadida</taxon>
        <taxon>Hexamitidae</taxon>
        <taxon>Hexamitinae</taxon>
        <taxon>Hexamita</taxon>
    </lineage>
</organism>
<evidence type="ECO:0000313" key="2">
    <source>
        <dbReference type="EMBL" id="CAL6026303.1"/>
    </source>
</evidence>
<comment type="caution">
    <text evidence="1">The sequence shown here is derived from an EMBL/GenBank/DDBJ whole genome shotgun (WGS) entry which is preliminary data.</text>
</comment>
<proteinExistence type="predicted"/>
<dbReference type="GO" id="GO:0003677">
    <property type="term" value="F:DNA binding"/>
    <property type="evidence" value="ECO:0007669"/>
    <property type="project" value="TreeGrafter"/>
</dbReference>